<reference evidence="2 3" key="1">
    <citation type="submission" date="2019-08" db="EMBL/GenBank/DDBJ databases">
        <title>In-depth cultivation of the pig gut microbiome towards novel bacterial diversity and tailored functional studies.</title>
        <authorList>
            <person name="Wylensek D."/>
            <person name="Hitch T.C.A."/>
            <person name="Clavel T."/>
        </authorList>
    </citation>
    <scope>NUCLEOTIDE SEQUENCE [LARGE SCALE GENOMIC DNA]</scope>
    <source>
        <strain evidence="2 3">WCA-693-APC-5D-A</strain>
    </source>
</reference>
<organism evidence="2 3">
    <name type="scientific">Anaerovibrio slackiae</name>
    <dbReference type="NCBI Taxonomy" id="2652309"/>
    <lineage>
        <taxon>Bacteria</taxon>
        <taxon>Bacillati</taxon>
        <taxon>Bacillota</taxon>
        <taxon>Negativicutes</taxon>
        <taxon>Selenomonadales</taxon>
        <taxon>Selenomonadaceae</taxon>
        <taxon>Anaerovibrio</taxon>
    </lineage>
</organism>
<dbReference type="Gene3D" id="3.40.50.720">
    <property type="entry name" value="NAD(P)-binding Rossmann-like Domain"/>
    <property type="match status" value="1"/>
</dbReference>
<comment type="caution">
    <text evidence="2">The sequence shown here is derived from an EMBL/GenBank/DDBJ whole genome shotgun (WGS) entry which is preliminary data.</text>
</comment>
<keyword evidence="2" id="KW-0808">Transferase</keyword>
<dbReference type="Pfam" id="PF05050">
    <property type="entry name" value="Methyltransf_21"/>
    <property type="match status" value="1"/>
</dbReference>
<gene>
    <name evidence="2" type="ORF">FYJ84_02095</name>
</gene>
<dbReference type="NCBIfam" id="TIGR01444">
    <property type="entry name" value="fkbM_fam"/>
    <property type="match status" value="1"/>
</dbReference>
<dbReference type="GeneID" id="96777699"/>
<keyword evidence="2" id="KW-0489">Methyltransferase</keyword>
<name>A0A6I2UF45_9FIRM</name>
<dbReference type="EMBL" id="VUNR01000003">
    <property type="protein sequence ID" value="MSU07781.1"/>
    <property type="molecule type" value="Genomic_DNA"/>
</dbReference>
<feature type="domain" description="Methyltransferase FkbM" evidence="1">
    <location>
        <begin position="157"/>
        <end position="307"/>
    </location>
</feature>
<dbReference type="Gene3D" id="3.40.50.150">
    <property type="entry name" value="Vaccinia Virus protein VP39"/>
    <property type="match status" value="1"/>
</dbReference>
<evidence type="ECO:0000313" key="3">
    <source>
        <dbReference type="Proteomes" id="UP000433181"/>
    </source>
</evidence>
<accession>A0A6I2UF45</accession>
<sequence length="348" mass="39739">MNNKNVIMFGLGGAERYFDENKASQIHIVAVIDNDIKKHGTIKLKNDVVHVIGAEQIPYLKYDEILVVSHNRYSTFEIVSQLFELGVDVNKIKVWTGRNSVEKFCYVNKHGNIVYSVRGVLFQIKYKSDIMLLEEIFIKGEYNFYISNENSKIIVFDIGMNTGFASLYFSHIKNVHKVYSYEPFSEPYNSAKENFLLNDCADKIISKCIGISDANIVCEENFSSDWITASRTDGIVNSSMKNVRLEKVQLADVYEEFYKIMLQEGLDNCYVLKCDCEGSEYKIFSRLADMRILSKFSVIIAETHDGKQDIVLDILKNDSYACFYESINELQGVVRAVKVNGYDAGEGK</sequence>
<keyword evidence="3" id="KW-1185">Reference proteome</keyword>
<dbReference type="GO" id="GO:0032259">
    <property type="term" value="P:methylation"/>
    <property type="evidence" value="ECO:0007669"/>
    <property type="project" value="UniProtKB-KW"/>
</dbReference>
<dbReference type="RefSeq" id="WP_154405666.1">
    <property type="nucleotide sequence ID" value="NZ_VUNR01000003.1"/>
</dbReference>
<dbReference type="SUPFAM" id="SSF53335">
    <property type="entry name" value="S-adenosyl-L-methionine-dependent methyltransferases"/>
    <property type="match status" value="1"/>
</dbReference>
<dbReference type="InterPro" id="IPR029063">
    <property type="entry name" value="SAM-dependent_MTases_sf"/>
</dbReference>
<dbReference type="Proteomes" id="UP000433181">
    <property type="component" value="Unassembled WGS sequence"/>
</dbReference>
<dbReference type="AlphaFoldDB" id="A0A6I2UF45"/>
<evidence type="ECO:0000259" key="1">
    <source>
        <dbReference type="Pfam" id="PF05050"/>
    </source>
</evidence>
<dbReference type="GO" id="GO:0008168">
    <property type="term" value="F:methyltransferase activity"/>
    <property type="evidence" value="ECO:0007669"/>
    <property type="project" value="UniProtKB-KW"/>
</dbReference>
<proteinExistence type="predicted"/>
<protein>
    <submittedName>
        <fullName evidence="2">FkbM family methyltransferase</fullName>
    </submittedName>
</protein>
<dbReference type="InterPro" id="IPR006342">
    <property type="entry name" value="FkbM_mtfrase"/>
</dbReference>
<evidence type="ECO:0000313" key="2">
    <source>
        <dbReference type="EMBL" id="MSU07781.1"/>
    </source>
</evidence>